<sequence length="522" mass="55511">MFVVVHETSGGHAPTLGTPARRPHIPTRETPGDPAPALRSALAAAPVRLGGWATVIGRIKKVWQAFEQGVENANAAAAGEPDGEPLWLAEKSLRGPAGQWVYGQHLSKETRAALPCPVVHAPDRDAQSAAERAARDEARTPFLAADRATVVVTRLGTRERSQVEDVAAALVERGLAGRPDLVFGLYRVPDHLDGGLAERDRLVEWDVVHTDLPAGADGPDGTAGPPSVTWLEAGERWVARRPGQPMVHDEDLALALLADAGIGPEATFGLARFLEVRHVASSDDQGGYTGSHVTGVHAWCAAERGAAAAAALERLRGARPVALALEPAGVRVEVLKWAGVRAAVAPASGAPYLSPSPFPYLPSTPQELLVSYLDVVGVQPHDCYAAAVTEDVPRSLDHHARVLGLDVGTNVGEQRPAVDGRRHRRLAGGARVVVAYRDAAAYAEGRERFAAYEHEVLRSQLARGAERRPVERPDVVARLPGGLRHLAKAVIGAEALVSGESADAFERLPPLRYCWPPEGHRG</sequence>
<organism evidence="2 3">
    <name type="scientific">Nocardioides marinquilinus</name>
    <dbReference type="NCBI Taxonomy" id="1210400"/>
    <lineage>
        <taxon>Bacteria</taxon>
        <taxon>Bacillati</taxon>
        <taxon>Actinomycetota</taxon>
        <taxon>Actinomycetes</taxon>
        <taxon>Propionibacteriales</taxon>
        <taxon>Nocardioidaceae</taxon>
        <taxon>Nocardioides</taxon>
    </lineage>
</organism>
<proteinExistence type="predicted"/>
<dbReference type="Proteomes" id="UP001500221">
    <property type="component" value="Unassembled WGS sequence"/>
</dbReference>
<dbReference type="EMBL" id="BAABKG010000002">
    <property type="protein sequence ID" value="GAA5146773.1"/>
    <property type="molecule type" value="Genomic_DNA"/>
</dbReference>
<protein>
    <submittedName>
        <fullName evidence="2">Uncharacterized protein</fullName>
    </submittedName>
</protein>
<evidence type="ECO:0000313" key="3">
    <source>
        <dbReference type="Proteomes" id="UP001500221"/>
    </source>
</evidence>
<reference evidence="3" key="1">
    <citation type="journal article" date="2019" name="Int. J. Syst. Evol. Microbiol.">
        <title>The Global Catalogue of Microorganisms (GCM) 10K type strain sequencing project: providing services to taxonomists for standard genome sequencing and annotation.</title>
        <authorList>
            <consortium name="The Broad Institute Genomics Platform"/>
            <consortium name="The Broad Institute Genome Sequencing Center for Infectious Disease"/>
            <person name="Wu L."/>
            <person name="Ma J."/>
        </authorList>
    </citation>
    <scope>NUCLEOTIDE SEQUENCE [LARGE SCALE GENOMIC DNA]</scope>
    <source>
        <strain evidence="3">JCM 18459</strain>
    </source>
</reference>
<evidence type="ECO:0000256" key="1">
    <source>
        <dbReference type="SAM" id="MobiDB-lite"/>
    </source>
</evidence>
<comment type="caution">
    <text evidence="2">The sequence shown here is derived from an EMBL/GenBank/DDBJ whole genome shotgun (WGS) entry which is preliminary data.</text>
</comment>
<gene>
    <name evidence="2" type="ORF">GCM10023340_18170</name>
</gene>
<evidence type="ECO:0000313" key="2">
    <source>
        <dbReference type="EMBL" id="GAA5146773.1"/>
    </source>
</evidence>
<keyword evidence="3" id="KW-1185">Reference proteome</keyword>
<accession>A0ABP9PMI9</accession>
<feature type="region of interest" description="Disordered" evidence="1">
    <location>
        <begin position="1"/>
        <end position="34"/>
    </location>
</feature>
<name>A0ABP9PMI9_9ACTN</name>